<proteinExistence type="predicted"/>
<evidence type="ECO:0000313" key="2">
    <source>
        <dbReference type="EMBL" id="SVA37920.1"/>
    </source>
</evidence>
<dbReference type="InterPro" id="IPR048423">
    <property type="entry name" value="DRL_cat"/>
</dbReference>
<protein>
    <recommendedName>
        <fullName evidence="1">SAF domain-containing protein</fullName>
    </recommendedName>
</protein>
<dbReference type="SUPFAM" id="SSF51735">
    <property type="entry name" value="NAD(P)-binding Rossmann-fold domains"/>
    <property type="match status" value="1"/>
</dbReference>
<organism evidence="2">
    <name type="scientific">marine metagenome</name>
    <dbReference type="NCBI Taxonomy" id="408172"/>
    <lineage>
        <taxon>unclassified sequences</taxon>
        <taxon>metagenomes</taxon>
        <taxon>ecological metagenomes</taxon>
    </lineage>
</organism>
<sequence length="431" mass="48052">MYLHSKLEDYKKNINIAFIGCGKFISMFLSQYNQLKKIKIDTIIDLDIERAKSNCIKSGLKKETVEKINFVNSLDSILNRNIEIFIEATGNPVAGTQHACKVIQAKKDIIMVNVEADVLCGKYLSDLAKENNVIYSMAYGDQPSLIIEQIEWARLNGFFVTCAGKGTKYHPSFEYSTPESVWNNYGMTAEQAKKAGMNPKMFNSFVTGDKSSIEMAAVANASGLKCPVNGLTYPPVGVYDIANKLIPKDKGGHIDHEGQVEVISSIDRKKIQIENDLRWGVYIVIKAQNNYVKNCFKEYGMVTDNSGEYSAIWRPYHYVGLELAQSIYSIALDKKPTGYTKFFNADVVSVAKKDLASGEILDGEGGFAARGRLTASKDSIGGNFLPLGLSDGAKTKKSIKKDEFIKIDDVEINWKQEVLKAREYQTKILNK</sequence>
<dbReference type="InterPro" id="IPR013974">
    <property type="entry name" value="SAF"/>
</dbReference>
<dbReference type="Pfam" id="PF01408">
    <property type="entry name" value="GFO_IDH_MocA"/>
    <property type="match status" value="1"/>
</dbReference>
<dbReference type="InterPro" id="IPR036291">
    <property type="entry name" value="NAD(P)-bd_dom_sf"/>
</dbReference>
<dbReference type="GO" id="GO:0000166">
    <property type="term" value="F:nucleotide binding"/>
    <property type="evidence" value="ECO:0007669"/>
    <property type="project" value="InterPro"/>
</dbReference>
<gene>
    <name evidence="2" type="ORF">METZ01_LOCUS90774</name>
</gene>
<dbReference type="EMBL" id="UINC01008425">
    <property type="protein sequence ID" value="SVA37920.1"/>
    <property type="molecule type" value="Genomic_DNA"/>
</dbReference>
<dbReference type="Pfam" id="PF08666">
    <property type="entry name" value="SAF"/>
    <property type="match status" value="1"/>
</dbReference>
<dbReference type="CDD" id="cd11616">
    <property type="entry name" value="SAF_DH_OX_like"/>
    <property type="match status" value="1"/>
</dbReference>
<dbReference type="Gene3D" id="3.40.50.720">
    <property type="entry name" value="NAD(P)-binding Rossmann-like Domain"/>
    <property type="match status" value="1"/>
</dbReference>
<dbReference type="PANTHER" id="PTHR37850:SF2">
    <property type="entry name" value="SAF DOMAIN PROTEIN"/>
    <property type="match status" value="1"/>
</dbReference>
<dbReference type="SMART" id="SM00858">
    <property type="entry name" value="SAF"/>
    <property type="match status" value="1"/>
</dbReference>
<feature type="domain" description="SAF" evidence="1">
    <location>
        <begin position="346"/>
        <end position="411"/>
    </location>
</feature>
<name>A0A381VC31_9ZZZZ</name>
<evidence type="ECO:0000259" key="1">
    <source>
        <dbReference type="SMART" id="SM00858"/>
    </source>
</evidence>
<accession>A0A381VC31</accession>
<dbReference type="Pfam" id="PF21135">
    <property type="entry name" value="DRL_cat"/>
    <property type="match status" value="1"/>
</dbReference>
<dbReference type="AlphaFoldDB" id="A0A381VC31"/>
<dbReference type="PANTHER" id="PTHR37850">
    <property type="entry name" value="STRU PROTEIN"/>
    <property type="match status" value="1"/>
</dbReference>
<dbReference type="InterPro" id="IPR000683">
    <property type="entry name" value="Gfo/Idh/MocA-like_OxRdtase_N"/>
</dbReference>
<reference evidence="2" key="1">
    <citation type="submission" date="2018-05" db="EMBL/GenBank/DDBJ databases">
        <authorList>
            <person name="Lanie J.A."/>
            <person name="Ng W.-L."/>
            <person name="Kazmierczak K.M."/>
            <person name="Andrzejewski T.M."/>
            <person name="Davidsen T.M."/>
            <person name="Wayne K.J."/>
            <person name="Tettelin H."/>
            <person name="Glass J.I."/>
            <person name="Rusch D."/>
            <person name="Podicherti R."/>
            <person name="Tsui H.-C.T."/>
            <person name="Winkler M.E."/>
        </authorList>
    </citation>
    <scope>NUCLEOTIDE SEQUENCE</scope>
</reference>